<feature type="region of interest" description="Disordered" evidence="1">
    <location>
        <begin position="75"/>
        <end position="104"/>
    </location>
</feature>
<keyword evidence="3" id="KW-1185">Reference proteome</keyword>
<protein>
    <recommendedName>
        <fullName evidence="4">WXG100 family type VII secretion target</fullName>
    </recommendedName>
</protein>
<dbReference type="AlphaFoldDB" id="A0A1X6WW24"/>
<proteinExistence type="predicted"/>
<feature type="compositionally biased region" description="Gly residues" evidence="1">
    <location>
        <begin position="89"/>
        <end position="101"/>
    </location>
</feature>
<evidence type="ECO:0000313" key="3">
    <source>
        <dbReference type="Proteomes" id="UP000195981"/>
    </source>
</evidence>
<sequence>MGADTEKLRAHADLLRDRARTIEDLRSRLEPIVMDEGMWKGPDADAFRARWSSEASSKFADNASVLERWGGDLDAQAEEQDTTSEPGSEGSGPGGEGGGSGPSKASVIAEMLKQMVADWWNQQRQQGVLYAKLQGLFNKGKKVWDIAKQYGNFFTGMNLAENLHDVVKAEEAFRKGIADTIFKPGKEFAEFAKGLAGKLGIPQGFGPKNFFEGLDEALQNSKRLAKVAPFLAKAAPWVGRAIPGLDIGFGLHQAITSYQKGDMFHTATGGATALGGTMMLAGAAMSATGIGAVAGAPIAAAGAVIVAGAAVADVGKMVVDDWPQIQETAGKVWDGAKDFASTALDGTKDIVSTGYNTAKDALTDGVSTAKSAVTDGFEAAGEGARNLANGAKGALDKIFG</sequence>
<organism evidence="2 3">
    <name type="scientific">Brachybacterium nesterenkovii</name>
    <dbReference type="NCBI Taxonomy" id="47847"/>
    <lineage>
        <taxon>Bacteria</taxon>
        <taxon>Bacillati</taxon>
        <taxon>Actinomycetota</taxon>
        <taxon>Actinomycetes</taxon>
        <taxon>Micrococcales</taxon>
        <taxon>Dermabacteraceae</taxon>
        <taxon>Brachybacterium</taxon>
    </lineage>
</organism>
<name>A0A1X6WW24_9MICO</name>
<accession>A0A1X6WW24</accession>
<evidence type="ECO:0000313" key="2">
    <source>
        <dbReference type="EMBL" id="SLM89706.1"/>
    </source>
</evidence>
<evidence type="ECO:0000256" key="1">
    <source>
        <dbReference type="SAM" id="MobiDB-lite"/>
    </source>
</evidence>
<dbReference type="Proteomes" id="UP000195981">
    <property type="component" value="Unassembled WGS sequence"/>
</dbReference>
<reference evidence="2 3" key="1">
    <citation type="submission" date="2017-02" db="EMBL/GenBank/DDBJ databases">
        <authorList>
            <person name="Peterson S.W."/>
        </authorList>
    </citation>
    <scope>NUCLEOTIDE SEQUENCE [LARGE SCALE GENOMIC DNA]</scope>
    <source>
        <strain evidence="2 3">CIP104813</strain>
    </source>
</reference>
<dbReference type="EMBL" id="FWFG01000035">
    <property type="protein sequence ID" value="SLM89706.1"/>
    <property type="molecule type" value="Genomic_DNA"/>
</dbReference>
<dbReference type="Gene3D" id="1.10.287.1060">
    <property type="entry name" value="ESAT-6-like"/>
    <property type="match status" value="1"/>
</dbReference>
<dbReference type="Gene3D" id="1.10.287.700">
    <property type="entry name" value="Helix hairpin bin"/>
    <property type="match status" value="1"/>
</dbReference>
<evidence type="ECO:0008006" key="4">
    <source>
        <dbReference type="Google" id="ProtNLM"/>
    </source>
</evidence>
<gene>
    <name evidence="2" type="ORF">FM110_04060</name>
</gene>